<gene>
    <name evidence="2" type="ORF">ELE36_14105</name>
</gene>
<accession>A0A411HLJ8</accession>
<name>A0A411HLJ8_9GAMM</name>
<dbReference type="InterPro" id="IPR051049">
    <property type="entry name" value="Dienelactone_hydrolase-like"/>
</dbReference>
<evidence type="ECO:0000259" key="1">
    <source>
        <dbReference type="Pfam" id="PF01738"/>
    </source>
</evidence>
<dbReference type="InterPro" id="IPR002925">
    <property type="entry name" value="Dienelactn_hydro"/>
</dbReference>
<dbReference type="PANTHER" id="PTHR46623">
    <property type="entry name" value="CARBOXYMETHYLENEBUTENOLIDASE-RELATED"/>
    <property type="match status" value="1"/>
</dbReference>
<sequence>MGQHLQLNTSGMQCIGAYRADPVGTAKGGIVVIQELFGVNAHIRSVVDRFAAHGYVAIAPALFDRIETGVELGYDEAGMQKGKTLATELGMDRPLEDIAAAAEAIESAGHIGVVGYCWGGSVAYLAAARIGLPAVSYYGSRTTAFLDEKPTAPLMFHFGERDHSISAEAIAKHRAALPNAAIYVYPADHGFNCDARSAYDAPSAALALQRTLAFFDEQLAD</sequence>
<dbReference type="Gene3D" id="3.40.50.1820">
    <property type="entry name" value="alpha/beta hydrolase"/>
    <property type="match status" value="1"/>
</dbReference>
<dbReference type="OrthoDB" id="9787933at2"/>
<dbReference type="InterPro" id="IPR029058">
    <property type="entry name" value="AB_hydrolase_fold"/>
</dbReference>
<dbReference type="Proteomes" id="UP000291562">
    <property type="component" value="Chromosome"/>
</dbReference>
<dbReference type="RefSeq" id="WP_129834353.1">
    <property type="nucleotide sequence ID" value="NZ_CP035704.1"/>
</dbReference>
<dbReference type="KEGG" id="xbc:ELE36_14105"/>
<evidence type="ECO:0000313" key="3">
    <source>
        <dbReference type="Proteomes" id="UP000291562"/>
    </source>
</evidence>
<dbReference type="Pfam" id="PF01738">
    <property type="entry name" value="DLH"/>
    <property type="match status" value="1"/>
</dbReference>
<dbReference type="PANTHER" id="PTHR46623:SF6">
    <property type="entry name" value="ALPHA_BETA-HYDROLASES SUPERFAMILY PROTEIN"/>
    <property type="match status" value="1"/>
</dbReference>
<reference evidence="2 3" key="1">
    <citation type="submission" date="2019-01" db="EMBL/GenBank/DDBJ databases">
        <title>Pseudolysobacter antarctica gen. nov., sp. nov., isolated from Fildes Peninsula, Antarctica.</title>
        <authorList>
            <person name="Wei Z."/>
            <person name="Peng F."/>
        </authorList>
    </citation>
    <scope>NUCLEOTIDE SEQUENCE [LARGE SCALE GENOMIC DNA]</scope>
    <source>
        <strain evidence="2 3">AQ6-296</strain>
    </source>
</reference>
<dbReference type="SUPFAM" id="SSF53474">
    <property type="entry name" value="alpha/beta-Hydrolases"/>
    <property type="match status" value="1"/>
</dbReference>
<keyword evidence="3" id="KW-1185">Reference proteome</keyword>
<keyword evidence="2" id="KW-0378">Hydrolase</keyword>
<protein>
    <submittedName>
        <fullName evidence="2">Dienelactone hydrolase family protein</fullName>
    </submittedName>
</protein>
<dbReference type="EMBL" id="CP035704">
    <property type="protein sequence ID" value="QBB71395.1"/>
    <property type="molecule type" value="Genomic_DNA"/>
</dbReference>
<feature type="domain" description="Dienelactone hydrolase" evidence="1">
    <location>
        <begin position="15"/>
        <end position="217"/>
    </location>
</feature>
<organism evidence="2 3">
    <name type="scientific">Pseudolysobacter antarcticus</name>
    <dbReference type="NCBI Taxonomy" id="2511995"/>
    <lineage>
        <taxon>Bacteria</taxon>
        <taxon>Pseudomonadati</taxon>
        <taxon>Pseudomonadota</taxon>
        <taxon>Gammaproteobacteria</taxon>
        <taxon>Lysobacterales</taxon>
        <taxon>Rhodanobacteraceae</taxon>
        <taxon>Pseudolysobacter</taxon>
    </lineage>
</organism>
<proteinExistence type="predicted"/>
<dbReference type="AlphaFoldDB" id="A0A411HLJ8"/>
<dbReference type="GO" id="GO:0016787">
    <property type="term" value="F:hydrolase activity"/>
    <property type="evidence" value="ECO:0007669"/>
    <property type="project" value="UniProtKB-KW"/>
</dbReference>
<evidence type="ECO:0000313" key="2">
    <source>
        <dbReference type="EMBL" id="QBB71395.1"/>
    </source>
</evidence>